<dbReference type="AlphaFoldDB" id="A0A8W7P0Q4"/>
<feature type="region of interest" description="Disordered" evidence="1">
    <location>
        <begin position="160"/>
        <end position="208"/>
    </location>
</feature>
<protein>
    <submittedName>
        <fullName evidence="2">Uncharacterized protein</fullName>
    </submittedName>
</protein>
<name>A0A8W7P0Q4_ANOCL</name>
<proteinExistence type="predicted"/>
<feature type="compositionally biased region" description="Polar residues" evidence="1">
    <location>
        <begin position="174"/>
        <end position="186"/>
    </location>
</feature>
<organism evidence="2">
    <name type="scientific">Anopheles coluzzii</name>
    <name type="common">African malaria mosquito</name>
    <dbReference type="NCBI Taxonomy" id="1518534"/>
    <lineage>
        <taxon>Eukaryota</taxon>
        <taxon>Metazoa</taxon>
        <taxon>Ecdysozoa</taxon>
        <taxon>Arthropoda</taxon>
        <taxon>Hexapoda</taxon>
        <taxon>Insecta</taxon>
        <taxon>Pterygota</taxon>
        <taxon>Neoptera</taxon>
        <taxon>Endopterygota</taxon>
        <taxon>Diptera</taxon>
        <taxon>Nematocera</taxon>
        <taxon>Culicoidea</taxon>
        <taxon>Culicidae</taxon>
        <taxon>Anophelinae</taxon>
        <taxon>Anopheles</taxon>
    </lineage>
</organism>
<evidence type="ECO:0000256" key="1">
    <source>
        <dbReference type="SAM" id="MobiDB-lite"/>
    </source>
</evidence>
<accession>A0A8W7P0Q4</accession>
<feature type="compositionally biased region" description="Low complexity" evidence="1">
    <location>
        <begin position="188"/>
        <end position="201"/>
    </location>
</feature>
<dbReference type="EnsemblMetazoa" id="ACOM023757-RA">
    <property type="protein sequence ID" value="ACOM023757-PA.1"/>
    <property type="gene ID" value="ACOM023757"/>
</dbReference>
<sequence length="208" mass="22512">MAVGQYEPHMTKFPSASARLPDSPDSTKFSPLLRAEREGGSGRFCWALLGDNFCRLPVLAKVSPLLDPVTCAIRPGPKGILMSEPDLFRSAARLPTWPTPSRPGQPPAYPGSCLPPKAFAFDRASEPKPSLNAVGCHWACARSPSCSSCIVHVSARESQRRRMPLKPFDKQQESSEQSGAFQTQPVRANKAAKAAGGEKAGQPPPYWQ</sequence>
<dbReference type="Proteomes" id="UP000075882">
    <property type="component" value="Unassembled WGS sequence"/>
</dbReference>
<reference evidence="2" key="1">
    <citation type="submission" date="2022-08" db="UniProtKB">
        <authorList>
            <consortium name="EnsemblMetazoa"/>
        </authorList>
    </citation>
    <scope>IDENTIFICATION</scope>
</reference>
<evidence type="ECO:0000313" key="2">
    <source>
        <dbReference type="EnsemblMetazoa" id="ACOM023757-PA.1"/>
    </source>
</evidence>